<reference evidence="2 3" key="1">
    <citation type="submission" date="2024-02" db="EMBL/GenBank/DDBJ databases">
        <title>Full genome sequence of Nocardioides kribbensis.</title>
        <authorList>
            <person name="Poletto B.L."/>
            <person name="Silva G."/>
            <person name="Galante D."/>
            <person name="Campos K.R."/>
            <person name="Santos M.B.N."/>
            <person name="Sacchi C.T."/>
        </authorList>
    </citation>
    <scope>NUCLEOTIDE SEQUENCE [LARGE SCALE GENOMIC DNA]</scope>
    <source>
        <strain evidence="2 3">O4R</strain>
    </source>
</reference>
<keyword evidence="1" id="KW-0472">Membrane</keyword>
<proteinExistence type="predicted"/>
<gene>
    <name evidence="2" type="ORF">V6R90_13415</name>
</gene>
<evidence type="ECO:0000313" key="3">
    <source>
        <dbReference type="Proteomes" id="UP001482520"/>
    </source>
</evidence>
<dbReference type="InterPro" id="IPR019681">
    <property type="entry name" value="DUF2530"/>
</dbReference>
<feature type="transmembrane region" description="Helical" evidence="1">
    <location>
        <begin position="61"/>
        <end position="78"/>
    </location>
</feature>
<organism evidence="2 3">
    <name type="scientific">Nocardioides kribbensis</name>
    <dbReference type="NCBI Taxonomy" id="305517"/>
    <lineage>
        <taxon>Bacteria</taxon>
        <taxon>Bacillati</taxon>
        <taxon>Actinomycetota</taxon>
        <taxon>Actinomycetes</taxon>
        <taxon>Propionibacteriales</taxon>
        <taxon>Nocardioidaceae</taxon>
        <taxon>Nocardioides</taxon>
    </lineage>
</organism>
<dbReference type="Proteomes" id="UP001482520">
    <property type="component" value="Unassembled WGS sequence"/>
</dbReference>
<evidence type="ECO:0000256" key="1">
    <source>
        <dbReference type="SAM" id="Phobius"/>
    </source>
</evidence>
<sequence>MELRDDQPTQHEIGNRTYVVADVEPLDIDGVRTVWVGVGLWLLAFVALLPFYGRLEESGRTWWLWTCLSGFGLGLLGVEYCRRRRRARADQADQADD</sequence>
<comment type="caution">
    <text evidence="2">The sequence shown here is derived from an EMBL/GenBank/DDBJ whole genome shotgun (WGS) entry which is preliminary data.</text>
</comment>
<protein>
    <submittedName>
        <fullName evidence="2">DUF2530 domain-containing protein</fullName>
    </submittedName>
</protein>
<evidence type="ECO:0000313" key="2">
    <source>
        <dbReference type="EMBL" id="MEQ7848279.1"/>
    </source>
</evidence>
<feature type="transmembrane region" description="Helical" evidence="1">
    <location>
        <begin position="34"/>
        <end position="55"/>
    </location>
</feature>
<accession>A0ABV1P0I5</accession>
<keyword evidence="1" id="KW-0812">Transmembrane</keyword>
<keyword evidence="3" id="KW-1185">Reference proteome</keyword>
<keyword evidence="1" id="KW-1133">Transmembrane helix</keyword>
<dbReference type="RefSeq" id="WP_319805013.1">
    <property type="nucleotide sequence ID" value="NZ_BAAAMM010000003.1"/>
</dbReference>
<name>A0ABV1P0I5_9ACTN</name>
<dbReference type="EMBL" id="JBEGDP010000015">
    <property type="protein sequence ID" value="MEQ7848279.1"/>
    <property type="molecule type" value="Genomic_DNA"/>
</dbReference>
<dbReference type="Pfam" id="PF10745">
    <property type="entry name" value="DUF2530"/>
    <property type="match status" value="1"/>
</dbReference>